<evidence type="ECO:0000256" key="1">
    <source>
        <dbReference type="SAM" id="SignalP"/>
    </source>
</evidence>
<dbReference type="EMBL" id="GBBL01000016">
    <property type="protein sequence ID" value="JAC27304.1"/>
    <property type="molecule type" value="mRNA"/>
</dbReference>
<proteinExistence type="evidence at transcript level"/>
<feature type="chain" id="PRO_5001520377" evidence="1">
    <location>
        <begin position="21"/>
        <end position="280"/>
    </location>
</feature>
<organism evidence="2">
    <name type="scientific">Amblyomma parvum</name>
    <name type="common">South American tick</name>
    <dbReference type="NCBI Taxonomy" id="251391"/>
    <lineage>
        <taxon>Eukaryota</taxon>
        <taxon>Metazoa</taxon>
        <taxon>Ecdysozoa</taxon>
        <taxon>Arthropoda</taxon>
        <taxon>Chelicerata</taxon>
        <taxon>Arachnida</taxon>
        <taxon>Acari</taxon>
        <taxon>Parasitiformes</taxon>
        <taxon>Ixodida</taxon>
        <taxon>Ixodoidea</taxon>
        <taxon>Ixodidae</taxon>
        <taxon>Amblyomminae</taxon>
        <taxon>Amblyomma</taxon>
    </lineage>
</organism>
<feature type="signal peptide" evidence="1">
    <location>
        <begin position="1"/>
        <end position="20"/>
    </location>
</feature>
<keyword evidence="1" id="KW-0732">Signal</keyword>
<dbReference type="AlphaFoldDB" id="A0A023G0R4"/>
<accession>A0A023G0R4</accession>
<protein>
    <submittedName>
        <fullName evidence="2">Putative secreted protein</fullName>
    </submittedName>
</protein>
<sequence length="280" mass="31845">MRRLMPVLATCILMSSISRGLKDDGNINTLREEMCTDRNTSVNLHGCGEGEFFATMFTYNETSHTCYELPESICTRSEDYGVFYNIFTCAHTCNGGKGLELCLLTPYKPANGTCTEKEFILSSDKSCDPNIAWFYNISSEECEKYATCLNPWKFPTDVNGFAKPYFCMKYCGKFHVNNINGSENRSDTVNCTGEPPARCPSDETEYGETRYFYNESAEECQKYLACEYDWPKGLGAINYFVTNRSCQLECGNYNSSEYQLKVAARDDLFAQENEYSLEVE</sequence>
<reference evidence="2" key="1">
    <citation type="submission" date="2014-03" db="EMBL/GenBank/DDBJ databases">
        <title>The sialotranscriptome of Amblyomma triste, Amblyomma parvum and Amblyomma cajennense ticks, uncovered by 454-based RNA-seq.</title>
        <authorList>
            <person name="Garcia G.R."/>
            <person name="Gardinassi L.G."/>
            <person name="Ribeiro J.M."/>
            <person name="Anatrielo E."/>
            <person name="Ferreira B.R."/>
            <person name="Moreira H.N."/>
            <person name="Mafra C."/>
            <person name="Olegario M.M."/>
            <person name="Szabo P.J."/>
            <person name="Miranda-Santos I.K."/>
            <person name="Maruyama S.R."/>
        </authorList>
    </citation>
    <scope>NUCLEOTIDE SEQUENCE</scope>
    <source>
        <strain evidence="2">Araguapaz</strain>
        <tissue evidence="2">Salivary glands</tissue>
    </source>
</reference>
<name>A0A023G0R4_AMBPA</name>
<evidence type="ECO:0000313" key="2">
    <source>
        <dbReference type="EMBL" id="JAC27304.1"/>
    </source>
</evidence>